<dbReference type="Proteomes" id="UP001501521">
    <property type="component" value="Unassembled WGS sequence"/>
</dbReference>
<reference evidence="2" key="1">
    <citation type="journal article" date="2019" name="Int. J. Syst. Evol. Microbiol.">
        <title>The Global Catalogue of Microorganisms (GCM) 10K type strain sequencing project: providing services to taxonomists for standard genome sequencing and annotation.</title>
        <authorList>
            <consortium name="The Broad Institute Genomics Platform"/>
            <consortium name="The Broad Institute Genome Sequencing Center for Infectious Disease"/>
            <person name="Wu L."/>
            <person name="Ma J."/>
        </authorList>
    </citation>
    <scope>NUCLEOTIDE SEQUENCE [LARGE SCALE GENOMIC DNA]</scope>
    <source>
        <strain evidence="2">JCM 19125</strain>
    </source>
</reference>
<dbReference type="RefSeq" id="WP_345581465.1">
    <property type="nucleotide sequence ID" value="NZ_BAABLV010000024.1"/>
</dbReference>
<sequence length="327" mass="36434">MDEAQRIEAFWQWWGRHAGPLASLLDSGAEEAAVRTFGPLLTEHLEQVDPRLGYRIDDNAGRSRRTLTISAHGQPWLMPLARRVRDGAPAPDRHWSYSNFIKRSPDPMAVTFAVDGVSLELRETQVAYRDMARRVDVGVWHPHFGPFSAEQRASLAEAMVDIALGEEHVQCWVGELAALDEPAEDPTDLLGLRRFVDDVRTRFVELPDVSPWTVIQGTRYDGRELHARIRVPLCVAREPLLEKVVTIRMRLDGGSPEPDEVEELIGEAIDADGELVAVETLGALRTWYCYVRPDTGAAQRLLDLAGAAGLPVEAANDPTWEVVAHLS</sequence>
<name>A0ABP9FB96_9ACTN</name>
<accession>A0ABP9FB96</accession>
<proteinExistence type="predicted"/>
<organism evidence="1 2">
    <name type="scientific">Tessaracoccus lubricantis</name>
    <dbReference type="NCBI Taxonomy" id="545543"/>
    <lineage>
        <taxon>Bacteria</taxon>
        <taxon>Bacillati</taxon>
        <taxon>Actinomycetota</taxon>
        <taxon>Actinomycetes</taxon>
        <taxon>Propionibacteriales</taxon>
        <taxon>Propionibacteriaceae</taxon>
        <taxon>Tessaracoccus</taxon>
    </lineage>
</organism>
<evidence type="ECO:0000313" key="2">
    <source>
        <dbReference type="Proteomes" id="UP001501521"/>
    </source>
</evidence>
<evidence type="ECO:0000313" key="1">
    <source>
        <dbReference type="EMBL" id="GAA4898472.1"/>
    </source>
</evidence>
<gene>
    <name evidence="1" type="ORF">GCM10025789_15490</name>
</gene>
<comment type="caution">
    <text evidence="1">The sequence shown here is derived from an EMBL/GenBank/DDBJ whole genome shotgun (WGS) entry which is preliminary data.</text>
</comment>
<protein>
    <recommendedName>
        <fullName evidence="3">DUF695 domain-containing protein</fullName>
    </recommendedName>
</protein>
<keyword evidence="2" id="KW-1185">Reference proteome</keyword>
<evidence type="ECO:0008006" key="3">
    <source>
        <dbReference type="Google" id="ProtNLM"/>
    </source>
</evidence>
<dbReference type="EMBL" id="BAABLV010000024">
    <property type="protein sequence ID" value="GAA4898472.1"/>
    <property type="molecule type" value="Genomic_DNA"/>
</dbReference>